<dbReference type="Gene3D" id="3.30.565.40">
    <property type="entry name" value="Fervidobacterium nodosum Rt17-B1 like"/>
    <property type="match status" value="1"/>
</dbReference>
<reference evidence="2 3" key="1">
    <citation type="submission" date="2021-01" db="EMBL/GenBank/DDBJ databases">
        <title>Entomomonas sp. F2A isolated from a house cricket (Acheta domesticus).</title>
        <authorList>
            <person name="Spergser J."/>
            <person name="Busse H.-J."/>
        </authorList>
    </citation>
    <scope>NUCLEOTIDE SEQUENCE [LARGE SCALE GENOMIC DNA]</scope>
    <source>
        <strain evidence="2 3">F2A</strain>
    </source>
</reference>
<dbReference type="InterPro" id="IPR037126">
    <property type="entry name" value="PdaC/RsiV-like_sf"/>
</dbReference>
<organism evidence="2 3">
    <name type="scientific">Entomomonas asaccharolytica</name>
    <dbReference type="NCBI Taxonomy" id="2785331"/>
    <lineage>
        <taxon>Bacteria</taxon>
        <taxon>Pseudomonadati</taxon>
        <taxon>Pseudomonadota</taxon>
        <taxon>Gammaproteobacteria</taxon>
        <taxon>Pseudomonadales</taxon>
        <taxon>Pseudomonadaceae</taxon>
        <taxon>Entomomonas</taxon>
    </lineage>
</organism>
<keyword evidence="3" id="KW-1185">Reference proteome</keyword>
<evidence type="ECO:0000259" key="1">
    <source>
        <dbReference type="Pfam" id="PF11738"/>
    </source>
</evidence>
<dbReference type="Pfam" id="PF11738">
    <property type="entry name" value="DUF3298"/>
    <property type="match status" value="1"/>
</dbReference>
<dbReference type="RefSeq" id="WP_201092434.1">
    <property type="nucleotide sequence ID" value="NZ_CP067393.1"/>
</dbReference>
<feature type="domain" description="DUF3298" evidence="1">
    <location>
        <begin position="174"/>
        <end position="237"/>
    </location>
</feature>
<dbReference type="EMBL" id="CP067393">
    <property type="protein sequence ID" value="QQP85629.1"/>
    <property type="molecule type" value="Genomic_DNA"/>
</dbReference>
<dbReference type="InterPro" id="IPR021729">
    <property type="entry name" value="DUF3298"/>
</dbReference>
<gene>
    <name evidence="2" type="ORF">JHT90_14875</name>
</gene>
<evidence type="ECO:0000313" key="2">
    <source>
        <dbReference type="EMBL" id="QQP85629.1"/>
    </source>
</evidence>
<dbReference type="Proteomes" id="UP000595278">
    <property type="component" value="Chromosome"/>
</dbReference>
<protein>
    <recommendedName>
        <fullName evidence="1">DUF3298 domain-containing protein</fullName>
    </recommendedName>
</protein>
<dbReference type="KEGG" id="eaz:JHT90_14875"/>
<name>A0A974NFN5_9GAMM</name>
<dbReference type="Gene3D" id="3.90.640.20">
    <property type="entry name" value="Heat-shock cognate protein, ATPase"/>
    <property type="match status" value="1"/>
</dbReference>
<accession>A0A974NFN5</accession>
<sequence>MTRFPYLLIFFLLLLHLGGCSYLTRDNNSSKNLNIDPINWQQQQADCTASAQADKSCPSFKLSSIFFKKIPVLNKLIETRLLDLMNAPDNITLHDYLTNFLAKANKGDHLIITVDLLEESSVFIVLELSVQTTHATNQYNPKKFTIINFDKQKQQDITLANALHPDKTQTFWSVAQISYNQWLEANQLLNNKMFQEDWPFVETTHIALLSKQAILKYDANTLAPYAMGEPQLFISYERLRDIIKPIYTPR</sequence>
<evidence type="ECO:0000313" key="3">
    <source>
        <dbReference type="Proteomes" id="UP000595278"/>
    </source>
</evidence>
<dbReference type="AlphaFoldDB" id="A0A974NFN5"/>
<proteinExistence type="predicted"/>